<reference evidence="2" key="1">
    <citation type="submission" date="2021-03" db="EMBL/GenBank/DDBJ databases">
        <authorList>
            <consortium name="Genoscope - CEA"/>
            <person name="William W."/>
        </authorList>
    </citation>
    <scope>NUCLEOTIDE SEQUENCE</scope>
    <source>
        <strain evidence="2">Doubled-haploid Pahang</strain>
    </source>
</reference>
<sequence length="261" mass="28488">MWGFTNDEIEGPLSSQLLNDGFEHGGFGIHHGRALLPLLELAEVESEEFVPIPTLEEHPGLPVGDPLHDPAVHVERALGVLDDDDHPRQEERQHGRVRLRPRQHRGQVLAGGPLLGGRGVPLYELLEALLAAGKATGEAGELLLEGVIAGTQCRNRSGSRRRRREGRRRGFCGGSLELLFYALLSAAEAAASQELGEVEFGGGSEGSRGGAERGFGRRRNDGGSADEGGVARSEEEETRILGSVDRNQRRHGWIRWKTRRL</sequence>
<name>A0A8D7FPW9_MUSAM</name>
<dbReference type="AlphaFoldDB" id="A0A8D7FPW9"/>
<evidence type="ECO:0000256" key="1">
    <source>
        <dbReference type="SAM" id="MobiDB-lite"/>
    </source>
</evidence>
<organism evidence="2">
    <name type="scientific">Musa acuminata subsp. malaccensis</name>
    <name type="common">Wild banana</name>
    <name type="synonym">Musa malaccensis</name>
    <dbReference type="NCBI Taxonomy" id="214687"/>
    <lineage>
        <taxon>Eukaryota</taxon>
        <taxon>Viridiplantae</taxon>
        <taxon>Streptophyta</taxon>
        <taxon>Embryophyta</taxon>
        <taxon>Tracheophyta</taxon>
        <taxon>Spermatophyta</taxon>
        <taxon>Magnoliopsida</taxon>
        <taxon>Liliopsida</taxon>
        <taxon>Zingiberales</taxon>
        <taxon>Musaceae</taxon>
        <taxon>Musa</taxon>
    </lineage>
</organism>
<protein>
    <submittedName>
        <fullName evidence="2">(wild Malaysian banana) hypothetical protein</fullName>
    </submittedName>
</protein>
<gene>
    <name evidence="2" type="ORF">GSMUA_64760.1</name>
</gene>
<proteinExistence type="predicted"/>
<feature type="compositionally biased region" description="Basic and acidic residues" evidence="1">
    <location>
        <begin position="210"/>
        <end position="221"/>
    </location>
</feature>
<feature type="compositionally biased region" description="Gly residues" evidence="1">
    <location>
        <begin position="199"/>
        <end position="209"/>
    </location>
</feature>
<dbReference type="EMBL" id="HG996467">
    <property type="protein sequence ID" value="CAG1861582.1"/>
    <property type="molecule type" value="Genomic_DNA"/>
</dbReference>
<accession>A0A8D7FPW9</accession>
<evidence type="ECO:0000313" key="2">
    <source>
        <dbReference type="EMBL" id="CAG1861582.1"/>
    </source>
</evidence>
<feature type="region of interest" description="Disordered" evidence="1">
    <location>
        <begin position="199"/>
        <end position="239"/>
    </location>
</feature>